<name>M4T815_9TRYP</name>
<proteinExistence type="predicted"/>
<reference evidence="1" key="2">
    <citation type="journal article" date="2014" name="Mol. Biochem. Parasitol.">
        <title>Capturing the variant surface glycoprotein repertoire (the VSGnome) of Trypanosoma brucei Lister 427.</title>
        <authorList>
            <person name="Cross G.A."/>
            <person name="Kim H.S."/>
            <person name="Wickstead B."/>
        </authorList>
    </citation>
    <scope>NUCLEOTIDE SEQUENCE</scope>
    <source>
        <strain evidence="1">Lister 427</strain>
    </source>
</reference>
<dbReference type="VEuPathDB" id="TriTrypDB:Tb427_000633700"/>
<sequence length="442" mass="46509">PNQKMNGMKSGWASAVTKRIHQQRPTAIGLLISICVLKLRAEASDTGSKAVTTFCTEKAYAQAILHQLSQWRIKTAAAAKEQAAEQTLLELAAARYANTPEGPAYQALAALAREIAQNTAAAAQRAAEDVDAAQTLLSARMAELSVVEAIRSGKITAGTAGTRTASALGVLTSGQAQHCATTGAITLAAATDCKAESEAVNRAGQVGTELERLQSLKVRKPRDLRTVTINIGMEVKGTVNAGAGNYVDLAGVPGCGNNGEGTATADATNAFAAKLSLPKATFHAADLKIQAESGEGNQKKSQTDLSNVALLTADEDLQNAMQKAVAAKPQIQKKVSERTLSALISETAVSDFAEGLAMAKSKGKTEHLKPTEVAKLLFGGENTDVKAVFIDKLIKDTTAITNGEQKIEGTTADLRKNNFSKAVAYFYSKNMKKDSQYSRNKA</sequence>
<accession>M4T815</accession>
<organism evidence="1">
    <name type="scientific">Trypanosoma brucei</name>
    <dbReference type="NCBI Taxonomy" id="5691"/>
    <lineage>
        <taxon>Eukaryota</taxon>
        <taxon>Discoba</taxon>
        <taxon>Euglenozoa</taxon>
        <taxon>Kinetoplastea</taxon>
        <taxon>Metakinetoplastina</taxon>
        <taxon>Trypanosomatida</taxon>
        <taxon>Trypanosomatidae</taxon>
        <taxon>Trypanosoma</taxon>
    </lineage>
</organism>
<protein>
    <submittedName>
        <fullName evidence="1">Variant surface glycoprotein 1299</fullName>
    </submittedName>
</protein>
<dbReference type="AlphaFoldDB" id="M4T815"/>
<evidence type="ECO:0000313" key="1">
    <source>
        <dbReference type="EMBL" id="AGH59040.1"/>
    </source>
</evidence>
<reference evidence="1" key="1">
    <citation type="submission" date="2013-02" db="EMBL/GenBank/DDBJ databases">
        <authorList>
            <person name="Cross G.A.M."/>
            <person name="Kim H.-S."/>
            <person name="Wickstead B."/>
        </authorList>
    </citation>
    <scope>NUCLEOTIDE SEQUENCE</scope>
    <source>
        <strain evidence="1">Lister 427</strain>
    </source>
</reference>
<dbReference type="EMBL" id="KC611609">
    <property type="protein sequence ID" value="AGH59040.1"/>
    <property type="molecule type" value="Genomic_DNA"/>
</dbReference>
<feature type="non-terminal residue" evidence="1">
    <location>
        <position position="1"/>
    </location>
</feature>